<dbReference type="InterPro" id="IPR011009">
    <property type="entry name" value="Kinase-like_dom_sf"/>
</dbReference>
<evidence type="ECO:0000256" key="5">
    <source>
        <dbReference type="ARBA" id="ARBA00022840"/>
    </source>
</evidence>
<dbReference type="InterPro" id="IPR017441">
    <property type="entry name" value="Protein_kinase_ATP_BS"/>
</dbReference>
<dbReference type="AlphaFoldDB" id="A0A1J7J749"/>
<dbReference type="STRING" id="1408157.A0A1J7J749"/>
<evidence type="ECO:0000259" key="7">
    <source>
        <dbReference type="PROSITE" id="PS50011"/>
    </source>
</evidence>
<dbReference type="InParanoid" id="A0A1J7J749"/>
<sequence>MGSDSDDAEMADNGLRLKLAPFKLEHLQDYEPGGHHPVQLGDTLGDDGRYIVVHKLGHGGFANVWLCRDTRAQPLARYVALKILMTDVSVEEKCSELRVIHQLKAWSDAESASSKGAGYICLPLDKFDIDGPNGTHYCFVYPVLGPKVSLGLCRGSEDPDLVLRSVCFKVVEAIAFLHGHGMCHGDLTPINILHRISGLDGLSEDALLKTLGEPRRNKIYHRDSESDNHDNPSAPQYLVYPIDWHAVDSKYISSDPCVIDFGESFTASQPPEQLGIPGPYRSPELILEHKAGYGSDLWALGCTLFEIRTGRRLFDMFDDEDDVYLDAIVEVLGKMPEPWWSTTWAERKRLYEDQADESGKAIAVGDEEQHDVMGVNVTVHPSVAQVARSLMDKLAPGLWHLSDERDCHREVSYRERELFADLLGKLLTYAPEERISAEDALQHDWFKYEER</sequence>
<dbReference type="Gene3D" id="3.30.200.20">
    <property type="entry name" value="Phosphorylase Kinase, domain 1"/>
    <property type="match status" value="1"/>
</dbReference>
<dbReference type="GO" id="GO:0005634">
    <property type="term" value="C:nucleus"/>
    <property type="evidence" value="ECO:0007669"/>
    <property type="project" value="TreeGrafter"/>
</dbReference>
<keyword evidence="5 6" id="KW-0067">ATP-binding</keyword>
<proteinExistence type="predicted"/>
<feature type="domain" description="Protein kinase" evidence="7">
    <location>
        <begin position="50"/>
        <end position="446"/>
    </location>
</feature>
<dbReference type="Pfam" id="PF00069">
    <property type="entry name" value="Pkinase"/>
    <property type="match status" value="1"/>
</dbReference>
<dbReference type="SMART" id="SM00220">
    <property type="entry name" value="S_TKc"/>
    <property type="match status" value="1"/>
</dbReference>
<gene>
    <name evidence="8" type="ORF">CONLIGDRAFT_715493</name>
</gene>
<dbReference type="OrthoDB" id="5979581at2759"/>
<keyword evidence="3 6" id="KW-0547">Nucleotide-binding</keyword>
<dbReference type="InterPro" id="IPR000719">
    <property type="entry name" value="Prot_kinase_dom"/>
</dbReference>
<dbReference type="InterPro" id="IPR051175">
    <property type="entry name" value="CLK_kinases"/>
</dbReference>
<name>A0A1J7J749_9PEZI</name>
<reference evidence="8 9" key="1">
    <citation type="submission" date="2016-10" db="EMBL/GenBank/DDBJ databases">
        <title>Draft genome sequence of Coniochaeta ligniaria NRRL30616, a lignocellulolytic fungus for bioabatement of inhibitors in plant biomass hydrolysates.</title>
        <authorList>
            <consortium name="DOE Joint Genome Institute"/>
            <person name="Jimenez D.J."/>
            <person name="Hector R.E."/>
            <person name="Riley R."/>
            <person name="Sun H."/>
            <person name="Grigoriev I.V."/>
            <person name="Van Elsas J.D."/>
            <person name="Nichols N.N."/>
        </authorList>
    </citation>
    <scope>NUCLEOTIDE SEQUENCE [LARGE SCALE GENOMIC DNA]</scope>
    <source>
        <strain evidence="8 9">NRRL 30616</strain>
    </source>
</reference>
<evidence type="ECO:0000256" key="1">
    <source>
        <dbReference type="ARBA" id="ARBA00022527"/>
    </source>
</evidence>
<dbReference type="GO" id="GO:0043484">
    <property type="term" value="P:regulation of RNA splicing"/>
    <property type="evidence" value="ECO:0007669"/>
    <property type="project" value="TreeGrafter"/>
</dbReference>
<dbReference type="GO" id="GO:0005524">
    <property type="term" value="F:ATP binding"/>
    <property type="evidence" value="ECO:0007669"/>
    <property type="project" value="UniProtKB-UniRule"/>
</dbReference>
<protein>
    <submittedName>
        <fullName evidence="8">Kinase-like protein</fullName>
    </submittedName>
</protein>
<evidence type="ECO:0000256" key="4">
    <source>
        <dbReference type="ARBA" id="ARBA00022777"/>
    </source>
</evidence>
<dbReference type="Gene3D" id="1.10.510.10">
    <property type="entry name" value="Transferase(Phosphotransferase) domain 1"/>
    <property type="match status" value="1"/>
</dbReference>
<keyword evidence="4 8" id="KW-0418">Kinase</keyword>
<evidence type="ECO:0000256" key="3">
    <source>
        <dbReference type="ARBA" id="ARBA00022741"/>
    </source>
</evidence>
<keyword evidence="9" id="KW-1185">Reference proteome</keyword>
<dbReference type="PANTHER" id="PTHR45646">
    <property type="entry name" value="SERINE/THREONINE-PROTEIN KINASE DOA-RELATED"/>
    <property type="match status" value="1"/>
</dbReference>
<dbReference type="Proteomes" id="UP000182658">
    <property type="component" value="Unassembled WGS sequence"/>
</dbReference>
<dbReference type="PANTHER" id="PTHR45646:SF11">
    <property type="entry name" value="SERINE_THREONINE-PROTEIN KINASE DOA"/>
    <property type="match status" value="1"/>
</dbReference>
<feature type="binding site" evidence="6">
    <location>
        <position position="82"/>
    </location>
    <ligand>
        <name>ATP</name>
        <dbReference type="ChEBI" id="CHEBI:30616"/>
    </ligand>
</feature>
<evidence type="ECO:0000313" key="9">
    <source>
        <dbReference type="Proteomes" id="UP000182658"/>
    </source>
</evidence>
<evidence type="ECO:0000313" key="8">
    <source>
        <dbReference type="EMBL" id="OIW29097.1"/>
    </source>
</evidence>
<accession>A0A1J7J749</accession>
<dbReference type="PROSITE" id="PS00107">
    <property type="entry name" value="PROTEIN_KINASE_ATP"/>
    <property type="match status" value="1"/>
</dbReference>
<organism evidence="8 9">
    <name type="scientific">Coniochaeta ligniaria NRRL 30616</name>
    <dbReference type="NCBI Taxonomy" id="1408157"/>
    <lineage>
        <taxon>Eukaryota</taxon>
        <taxon>Fungi</taxon>
        <taxon>Dikarya</taxon>
        <taxon>Ascomycota</taxon>
        <taxon>Pezizomycotina</taxon>
        <taxon>Sordariomycetes</taxon>
        <taxon>Sordariomycetidae</taxon>
        <taxon>Coniochaetales</taxon>
        <taxon>Coniochaetaceae</taxon>
        <taxon>Coniochaeta</taxon>
    </lineage>
</organism>
<evidence type="ECO:0000256" key="6">
    <source>
        <dbReference type="PROSITE-ProRule" id="PRU10141"/>
    </source>
</evidence>
<dbReference type="PROSITE" id="PS50011">
    <property type="entry name" value="PROTEIN_KINASE_DOM"/>
    <property type="match status" value="1"/>
</dbReference>
<evidence type="ECO:0000256" key="2">
    <source>
        <dbReference type="ARBA" id="ARBA00022679"/>
    </source>
</evidence>
<dbReference type="EMBL" id="KV875098">
    <property type="protein sequence ID" value="OIW29097.1"/>
    <property type="molecule type" value="Genomic_DNA"/>
</dbReference>
<dbReference type="GO" id="GO:0004674">
    <property type="term" value="F:protein serine/threonine kinase activity"/>
    <property type="evidence" value="ECO:0007669"/>
    <property type="project" value="UniProtKB-KW"/>
</dbReference>
<keyword evidence="1" id="KW-0723">Serine/threonine-protein kinase</keyword>
<dbReference type="SUPFAM" id="SSF56112">
    <property type="entry name" value="Protein kinase-like (PK-like)"/>
    <property type="match status" value="1"/>
</dbReference>
<keyword evidence="2" id="KW-0808">Transferase</keyword>